<dbReference type="AlphaFoldDB" id="A0A2V5HC44"/>
<keyword evidence="3 5" id="KW-1133">Transmembrane helix</keyword>
<evidence type="ECO:0000256" key="3">
    <source>
        <dbReference type="ARBA" id="ARBA00022989"/>
    </source>
</evidence>
<evidence type="ECO:0000256" key="5">
    <source>
        <dbReference type="SAM" id="Phobius"/>
    </source>
</evidence>
<dbReference type="OMA" id="SIIRISW"/>
<dbReference type="InterPro" id="IPR007568">
    <property type="entry name" value="RTA1"/>
</dbReference>
<keyword evidence="2 5" id="KW-0812">Transmembrane</keyword>
<dbReference type="GO" id="GO:0016020">
    <property type="term" value="C:membrane"/>
    <property type="evidence" value="ECO:0007669"/>
    <property type="project" value="UniProtKB-SubCell"/>
</dbReference>
<name>A0A2V5HC44_ASPV1</name>
<dbReference type="Pfam" id="PF04479">
    <property type="entry name" value="RTA1"/>
    <property type="match status" value="1"/>
</dbReference>
<reference evidence="6 7" key="1">
    <citation type="submission" date="2018-02" db="EMBL/GenBank/DDBJ databases">
        <title>The genomes of Aspergillus section Nigri reveals drivers in fungal speciation.</title>
        <authorList>
            <consortium name="DOE Joint Genome Institute"/>
            <person name="Vesth T.C."/>
            <person name="Nybo J."/>
            <person name="Theobald S."/>
            <person name="Brandl J."/>
            <person name="Frisvad J.C."/>
            <person name="Nielsen K.F."/>
            <person name="Lyhne E.K."/>
            <person name="Kogle M.E."/>
            <person name="Kuo A."/>
            <person name="Riley R."/>
            <person name="Clum A."/>
            <person name="Nolan M."/>
            <person name="Lipzen A."/>
            <person name="Salamov A."/>
            <person name="Henrissat B."/>
            <person name="Wiebenga A."/>
            <person name="De vries R.P."/>
            <person name="Grigoriev I.V."/>
            <person name="Mortensen U.H."/>
            <person name="Andersen M.R."/>
            <person name="Baker S.E."/>
        </authorList>
    </citation>
    <scope>NUCLEOTIDE SEQUENCE [LARGE SCALE GENOMIC DNA]</scope>
    <source>
        <strain evidence="6 7">CBS 115571</strain>
    </source>
</reference>
<dbReference type="PANTHER" id="PTHR31465">
    <property type="entry name" value="PROTEIN RTA1-RELATED"/>
    <property type="match status" value="1"/>
</dbReference>
<accession>A0A2V5HC44</accession>
<dbReference type="PANTHER" id="PTHR31465:SF1">
    <property type="entry name" value="PROTEIN RTA1-RELATED"/>
    <property type="match status" value="1"/>
</dbReference>
<feature type="transmembrane region" description="Helical" evidence="5">
    <location>
        <begin position="113"/>
        <end position="135"/>
    </location>
</feature>
<evidence type="ECO:0000256" key="1">
    <source>
        <dbReference type="ARBA" id="ARBA00004141"/>
    </source>
</evidence>
<dbReference type="Proteomes" id="UP000249829">
    <property type="component" value="Unassembled WGS sequence"/>
</dbReference>
<keyword evidence="4 5" id="KW-0472">Membrane</keyword>
<evidence type="ECO:0000256" key="4">
    <source>
        <dbReference type="ARBA" id="ARBA00023136"/>
    </source>
</evidence>
<organism evidence="6 7">
    <name type="scientific">Aspergillus violaceofuscus (strain CBS 115571)</name>
    <dbReference type="NCBI Taxonomy" id="1450538"/>
    <lineage>
        <taxon>Eukaryota</taxon>
        <taxon>Fungi</taxon>
        <taxon>Dikarya</taxon>
        <taxon>Ascomycota</taxon>
        <taxon>Pezizomycotina</taxon>
        <taxon>Eurotiomycetes</taxon>
        <taxon>Eurotiomycetidae</taxon>
        <taxon>Eurotiales</taxon>
        <taxon>Aspergillaceae</taxon>
        <taxon>Aspergillus</taxon>
    </lineage>
</organism>
<feature type="transmembrane region" description="Helical" evidence="5">
    <location>
        <begin position="194"/>
        <end position="213"/>
    </location>
</feature>
<proteinExistence type="predicted"/>
<keyword evidence="7" id="KW-1185">Reference proteome</keyword>
<dbReference type="EMBL" id="KZ825118">
    <property type="protein sequence ID" value="PYI21201.1"/>
    <property type="molecule type" value="Genomic_DNA"/>
</dbReference>
<evidence type="ECO:0000256" key="2">
    <source>
        <dbReference type="ARBA" id="ARBA00022692"/>
    </source>
</evidence>
<gene>
    <name evidence="6" type="ORF">BO99DRAFT_430867</name>
</gene>
<feature type="transmembrane region" description="Helical" evidence="5">
    <location>
        <begin position="34"/>
        <end position="55"/>
    </location>
</feature>
<sequence length="236" mass="25628">MAAIHTASDPRFVEIVGLAARTYASSHLSAENPYIIQILLILLAPILFAAAIYMFLGRLIRATGQPHLSPIRITWLTKIFVLGDIFCFLVQAAGAAKLVSADTADAISSSQDIVLGGLGLQVVMFGIFAVCSVVFHVRISKPPHRHHVDPAVQVHAMLATVYASGLLVTVRNVYRLVEYKESTTGYLQTHEWPTYGLDVGLMACIMLLTLFWYGPGVGAKAETGTYPLMSRGSTPR</sequence>
<comment type="subcellular location">
    <subcellularLocation>
        <location evidence="1">Membrane</location>
        <topology evidence="1">Multi-pass membrane protein</topology>
    </subcellularLocation>
</comment>
<dbReference type="STRING" id="1450538.A0A2V5HC44"/>
<feature type="transmembrane region" description="Helical" evidence="5">
    <location>
        <begin position="156"/>
        <end position="174"/>
    </location>
</feature>
<protein>
    <submittedName>
        <fullName evidence="6">RTA1 like protein</fullName>
    </submittedName>
</protein>
<evidence type="ECO:0000313" key="6">
    <source>
        <dbReference type="EMBL" id="PYI21201.1"/>
    </source>
</evidence>
<evidence type="ECO:0000313" key="7">
    <source>
        <dbReference type="Proteomes" id="UP000249829"/>
    </source>
</evidence>